<feature type="transmembrane region" description="Helical" evidence="1">
    <location>
        <begin position="93"/>
        <end position="116"/>
    </location>
</feature>
<keyword evidence="1" id="KW-1133">Transmembrane helix</keyword>
<keyword evidence="1" id="KW-0472">Membrane</keyword>
<evidence type="ECO:0000313" key="2">
    <source>
        <dbReference type="EMBL" id="VBB48273.1"/>
    </source>
</evidence>
<sequence length="120" mass="12935">MKTKRLIIATILGVVFGFVCYGFASSGGNVISPALAANIILGRTLIGFGIGISRFSFKHWALHGLIMGFIFSIPAAFGAILGPEKPEFSHSMMFISTIVMGMIYGFLIELITSVLFKAKQ</sequence>
<feature type="transmembrane region" description="Helical" evidence="1">
    <location>
        <begin position="30"/>
        <end position="53"/>
    </location>
</feature>
<name>A0A653AJM6_9BACT</name>
<feature type="transmembrane region" description="Helical" evidence="1">
    <location>
        <begin position="7"/>
        <end position="24"/>
    </location>
</feature>
<evidence type="ECO:0000256" key="1">
    <source>
        <dbReference type="SAM" id="Phobius"/>
    </source>
</evidence>
<dbReference type="EMBL" id="UPXZ01000039">
    <property type="protein sequence ID" value="VBB48273.1"/>
    <property type="molecule type" value="Genomic_DNA"/>
</dbReference>
<organism evidence="2">
    <name type="scientific">uncultured Paludibacter sp</name>
    <dbReference type="NCBI Taxonomy" id="497635"/>
    <lineage>
        <taxon>Bacteria</taxon>
        <taxon>Pseudomonadati</taxon>
        <taxon>Bacteroidota</taxon>
        <taxon>Bacteroidia</taxon>
        <taxon>Bacteroidales</taxon>
        <taxon>Paludibacteraceae</taxon>
        <taxon>Paludibacter</taxon>
        <taxon>environmental samples</taxon>
    </lineage>
</organism>
<dbReference type="AlphaFoldDB" id="A0A653AJM6"/>
<protein>
    <submittedName>
        <fullName evidence="2">Uncharacterized protein</fullName>
    </submittedName>
</protein>
<accession>A0A653AJM6</accession>
<proteinExistence type="predicted"/>
<feature type="transmembrane region" description="Helical" evidence="1">
    <location>
        <begin position="60"/>
        <end position="81"/>
    </location>
</feature>
<gene>
    <name evidence="2" type="ORF">TRIP_D440291</name>
</gene>
<keyword evidence="1" id="KW-0812">Transmembrane</keyword>
<reference evidence="2" key="1">
    <citation type="submission" date="2018-07" db="EMBL/GenBank/DDBJ databases">
        <authorList>
            <consortium name="Genoscope - CEA"/>
            <person name="William W."/>
        </authorList>
    </citation>
    <scope>NUCLEOTIDE SEQUENCE</scope>
    <source>
        <strain evidence="2">IK1</strain>
    </source>
</reference>